<protein>
    <submittedName>
        <fullName evidence="2">Uncharacterized protein</fullName>
    </submittedName>
</protein>
<dbReference type="Gene3D" id="2.60.120.260">
    <property type="entry name" value="Galactose-binding domain-like"/>
    <property type="match status" value="1"/>
</dbReference>
<evidence type="ECO:0000313" key="3">
    <source>
        <dbReference type="Proteomes" id="UP001499951"/>
    </source>
</evidence>
<evidence type="ECO:0000256" key="1">
    <source>
        <dbReference type="SAM" id="SignalP"/>
    </source>
</evidence>
<feature type="chain" id="PRO_5046141723" evidence="1">
    <location>
        <begin position="21"/>
        <end position="395"/>
    </location>
</feature>
<feature type="signal peptide" evidence="1">
    <location>
        <begin position="1"/>
        <end position="20"/>
    </location>
</feature>
<keyword evidence="3" id="KW-1185">Reference proteome</keyword>
<organism evidence="2 3">
    <name type="scientific">Rhizomicrobium electricum</name>
    <dbReference type="NCBI Taxonomy" id="480070"/>
    <lineage>
        <taxon>Bacteria</taxon>
        <taxon>Pseudomonadati</taxon>
        <taxon>Pseudomonadota</taxon>
        <taxon>Alphaproteobacteria</taxon>
        <taxon>Micropepsales</taxon>
        <taxon>Micropepsaceae</taxon>
        <taxon>Rhizomicrobium</taxon>
    </lineage>
</organism>
<comment type="caution">
    <text evidence="2">The sequence shown here is derived from an EMBL/GenBank/DDBJ whole genome shotgun (WGS) entry which is preliminary data.</text>
</comment>
<evidence type="ECO:0000313" key="2">
    <source>
        <dbReference type="EMBL" id="GAA0583352.1"/>
    </source>
</evidence>
<name>A0ABP3Q531_9PROT</name>
<sequence>MNKWIVALCAGALMAASAVAAETKSGDMLDHMILSASGDSWTVWGAPGAVRDDAGVKGGKITRVTAKKGANPWDAQASTVVPQAVQKGDIILVAYYARVETPPAGAATANIPSASIGLNKAPYTSFASEPSAPNGTWGVYYTSGVAEADHPKGSLNFGIQLAAADQVVDLGPVFMFNLGPNWDLTKIPHNKLAAAAPAAPAAPAAASSPEAAYAADLAKLRTKLPVKGVLINDPTQIYSYGPDITETQIAAADITGGKAKRIVTNKAGAHPYDDGASSPISAAIKKGDVVFAAVLVRATEPAPGAQAALIPELGVHLAGAPYTAIATSSATAPKGQWTWVYASGVATTDYASGTTGFAMQLGGSAQTLDIGAVYVLNLGPGVDTNKLPNNFGKPF</sequence>
<proteinExistence type="predicted"/>
<accession>A0ABP3Q531</accession>
<dbReference type="RefSeq" id="WP_166937144.1">
    <property type="nucleotide sequence ID" value="NZ_BAAADD010000010.1"/>
</dbReference>
<dbReference type="EMBL" id="BAAADD010000010">
    <property type="protein sequence ID" value="GAA0583352.1"/>
    <property type="molecule type" value="Genomic_DNA"/>
</dbReference>
<reference evidence="3" key="1">
    <citation type="journal article" date="2019" name="Int. J. Syst. Evol. Microbiol.">
        <title>The Global Catalogue of Microorganisms (GCM) 10K type strain sequencing project: providing services to taxonomists for standard genome sequencing and annotation.</title>
        <authorList>
            <consortium name="The Broad Institute Genomics Platform"/>
            <consortium name="The Broad Institute Genome Sequencing Center for Infectious Disease"/>
            <person name="Wu L."/>
            <person name="Ma J."/>
        </authorList>
    </citation>
    <scope>NUCLEOTIDE SEQUENCE [LARGE SCALE GENOMIC DNA]</scope>
    <source>
        <strain evidence="3">JCM 15089</strain>
    </source>
</reference>
<gene>
    <name evidence="2" type="ORF">GCM10008942_35360</name>
</gene>
<dbReference type="Proteomes" id="UP001499951">
    <property type="component" value="Unassembled WGS sequence"/>
</dbReference>
<keyword evidence="1" id="KW-0732">Signal</keyword>